<dbReference type="AlphaFoldDB" id="W5SUV8"/>
<gene>
    <name evidence="6" type="ORF">BCO_0035901</name>
</gene>
<accession>W5SUV8</accession>
<dbReference type="Proteomes" id="UP000019330">
    <property type="component" value="Chromosome"/>
</dbReference>
<comment type="subcellular location">
    <subcellularLocation>
        <location evidence="1">Membrane</location>
        <topology evidence="1">Single-pass membrane protein</topology>
    </subcellularLocation>
</comment>
<dbReference type="PATRIC" id="fig|1313292.3.peg.863"/>
<dbReference type="Pfam" id="PF04357">
    <property type="entry name" value="TamB"/>
    <property type="match status" value="1"/>
</dbReference>
<evidence type="ECO:0000256" key="3">
    <source>
        <dbReference type="ARBA" id="ARBA00022989"/>
    </source>
</evidence>
<reference evidence="6" key="1">
    <citation type="submission" date="2013-04" db="EMBL/GenBank/DDBJ databases">
        <title>Comparative Genomics of Relapsing Fever Spirochetes.</title>
        <authorList>
            <person name="Schwan T.G."/>
            <person name="Raffel S.J."/>
            <person name="Porcella S.F."/>
            <person name="Martens C.A."/>
            <person name="Bruno D.P."/>
            <person name="Ricklefs S.M."/>
            <person name="Barbian K.B."/>
        </authorList>
    </citation>
    <scope>NUCLEOTIDE SEQUENCE [LARGE SCALE GENOMIC DNA]</scope>
    <source>
        <strain evidence="6">Co53</strain>
    </source>
</reference>
<dbReference type="STRING" id="1313292.BCO_0035901"/>
<keyword evidence="7" id="KW-1185">Reference proteome</keyword>
<evidence type="ECO:0000313" key="6">
    <source>
        <dbReference type="EMBL" id="AHH10994.1"/>
    </source>
</evidence>
<dbReference type="GO" id="GO:0005886">
    <property type="term" value="C:plasma membrane"/>
    <property type="evidence" value="ECO:0007669"/>
    <property type="project" value="InterPro"/>
</dbReference>
<dbReference type="HOGENOM" id="CLU_588839_0_0_12"/>
<proteinExistence type="predicted"/>
<protein>
    <submittedName>
        <fullName evidence="6">Cytosolic protein</fullName>
    </submittedName>
</protein>
<dbReference type="InterPro" id="IPR007452">
    <property type="entry name" value="TamB_C"/>
</dbReference>
<dbReference type="eggNOG" id="COG2911">
    <property type="taxonomic scope" value="Bacteria"/>
</dbReference>
<feature type="domain" description="Translocation and assembly module TamB C-terminal" evidence="5">
    <location>
        <begin position="111"/>
        <end position="426"/>
    </location>
</feature>
<keyword evidence="3" id="KW-1133">Transmembrane helix</keyword>
<dbReference type="EMBL" id="CP005745">
    <property type="protein sequence ID" value="AHH10994.1"/>
    <property type="molecule type" value="Genomic_DNA"/>
</dbReference>
<dbReference type="GO" id="GO:0009306">
    <property type="term" value="P:protein secretion"/>
    <property type="evidence" value="ECO:0007669"/>
    <property type="project" value="InterPro"/>
</dbReference>
<sequence length="464" mass="51780">MIGVLDIDGDLYNPDLNGTFRIVHGLISTEYLKLSRQYGKSRILELIDVPVIIKNNSVIIENKFNLDYYSDVNVAARLNLNFLSDSIVDYYKIDIGVSGSSGVPIKFDKVTINFVGHVSGDFFVEGNAEEIMFRGDLNVSNAWVYLLENSIVDFLIDPYRRSKGVGTSDASSKSLDIVTDIKINFDSNVAFHWPDNKISFLNAIIARGNELEVKSDTKTDDFILKGDLNIAGGSFNYHNKQFVFRGVSYISFNENKSKFDPWVKAEATNVIKDGNENLLVTMSIDGPLSLWNLSFSSYPVRTEQEIKYLLTSSIIGGDHGLQSAGTNTAEMALGLASDILVDLIIQPIEDYIRSVLKLDLLSIKTDILRNAIGILGSPTTFAGVLDKTSVKVGKYIIDGVFAKAGFGFLKEDLTPFSQNLNFSINFGLELDSPFFFVDYIFDYNFMKHGHGIGNQISIFWKFKY</sequence>
<keyword evidence="2" id="KW-0812">Transmembrane</keyword>
<organism evidence="6 7">
    <name type="scientific">Borrelia coriaceae ATCC 43381</name>
    <dbReference type="NCBI Taxonomy" id="1408429"/>
    <lineage>
        <taxon>Bacteria</taxon>
        <taxon>Pseudomonadati</taxon>
        <taxon>Spirochaetota</taxon>
        <taxon>Spirochaetia</taxon>
        <taxon>Spirochaetales</taxon>
        <taxon>Borreliaceae</taxon>
        <taxon>Borrelia</taxon>
    </lineage>
</organism>
<name>W5SUV8_9SPIR</name>
<evidence type="ECO:0000256" key="2">
    <source>
        <dbReference type="ARBA" id="ARBA00022692"/>
    </source>
</evidence>
<evidence type="ECO:0000259" key="5">
    <source>
        <dbReference type="Pfam" id="PF04357"/>
    </source>
</evidence>
<evidence type="ECO:0000256" key="4">
    <source>
        <dbReference type="ARBA" id="ARBA00023136"/>
    </source>
</evidence>
<evidence type="ECO:0000313" key="7">
    <source>
        <dbReference type="Proteomes" id="UP000019330"/>
    </source>
</evidence>
<keyword evidence="4" id="KW-0472">Membrane</keyword>
<evidence type="ECO:0000256" key="1">
    <source>
        <dbReference type="ARBA" id="ARBA00004167"/>
    </source>
</evidence>